<proteinExistence type="predicted"/>
<evidence type="ECO:0000313" key="2">
    <source>
        <dbReference type="EMBL" id="CBK22547.2"/>
    </source>
</evidence>
<keyword evidence="3" id="KW-1185">Reference proteome</keyword>
<sequence length="1005" mass="114625">MLYLLKLLQCMINLQRITKFQYETPDLTESEIITYYESMHPSADTKIHSFYFDKNHFKLFNSGSSSEIGCDYIKNGDDLLPIRKYNNTIYMHWTINNLLVIPRLLEPIAVVNQEPLIANFTNDIHSYNGMLNSVQEKKERLATLQTEERTINDRLHKKEELRDNFMKYYLPSVSRLAAYPNIKLTLHDALFVLFDGEQVSFALPVNKKYVAPDNVIGRDGNELWLPLVRTNSLLTVRLTSKDCNVIQKEGGFALMVKEKKEKNNVLKLEVEAKYCGPRVVSARESFTIVFHYGKEEVSHPARNAVTTNPALYNDISRYINSLRNKDVNKFMHHFSYILSFILCTDQEDKRKKLLEIVQNSAEDTELCHALQKEAETVLETLKQSHALKWNRTDRVQYQPTTSRFSNMTGMSTVEQFQYIYERRNETNATDRAAGRSKMIEIKRIDVSPSEKKLPQPILRTIYSLSSQLVIQMKKLLKDKCTSTIDIIVDANCSMNRHTRRVRSIVTSVLVTLCVECGFEYHLFVSCGRYKVAEIVSPKRNMEDLYSLIVDMEFLKVVDSSPLDLLSVEGRFKRDDFFFIVSDGFCKQLLSGPNEITNALASYPNMYLFFLTQTSKACSREDISHLNEELNRKFDNGKKRFDIETATDLLKHARKLGELPFTKVSDEINRDCQMSPAPKLSWEWIDTFPEEWPCTKSMARVYGLETQNMMSALPVVSEMDKCIRPVEQTINLIDSIKSPIPSNNLVDALYTTLLSPPIPSHVVYASEGRSVSFLRHHQSLASSTRDFFNWCIPTIRPRSAVSIVIDCSSRAFSLLNRQHALFTVFSVLRNLSTMGIACADVWLAHEQTTRVATGISADQLWTNSILDPIYEASLNPYSPTSIAHTIKVAGSTCALRDMPTVMLVFTNGVTADRVRNEIQSAMLSMKVRAVGIGIGSYLNMFSHFLPEMVWNANPLHLADSILNLQAPNAFDVENGVLEVTSEDGVLTECEDIFHKAEIEGIMKNIA</sequence>
<dbReference type="InParanoid" id="D8M3S4"/>
<dbReference type="RefSeq" id="XP_012896595.1">
    <property type="nucleotide sequence ID" value="XM_013041141.1"/>
</dbReference>
<organism evidence="2">
    <name type="scientific">Blastocystis hominis</name>
    <dbReference type="NCBI Taxonomy" id="12968"/>
    <lineage>
        <taxon>Eukaryota</taxon>
        <taxon>Sar</taxon>
        <taxon>Stramenopiles</taxon>
        <taxon>Bigyra</taxon>
        <taxon>Opalozoa</taxon>
        <taxon>Opalinata</taxon>
        <taxon>Blastocystidae</taxon>
        <taxon>Blastocystis</taxon>
    </lineage>
</organism>
<dbReference type="OrthoDB" id="10689989at2759"/>
<feature type="coiled-coil region" evidence="1">
    <location>
        <begin position="127"/>
        <end position="164"/>
    </location>
</feature>
<dbReference type="Proteomes" id="UP000008312">
    <property type="component" value="Unassembled WGS sequence"/>
</dbReference>
<reference evidence="2" key="1">
    <citation type="submission" date="2010-02" db="EMBL/GenBank/DDBJ databases">
        <title>Sequencing and annotation of the Blastocystis hominis genome.</title>
        <authorList>
            <person name="Wincker P."/>
        </authorList>
    </citation>
    <scope>NUCLEOTIDE SEQUENCE</scope>
    <source>
        <strain evidence="2">Singapore isolate B</strain>
    </source>
</reference>
<protein>
    <submittedName>
        <fullName evidence="2">Uncharacterized protein</fullName>
    </submittedName>
</protein>
<accession>D8M3S4</accession>
<name>D8M3S4_BLAHO</name>
<dbReference type="GeneID" id="24922590"/>
<dbReference type="EMBL" id="FN668650">
    <property type="protein sequence ID" value="CBK22547.2"/>
    <property type="molecule type" value="Genomic_DNA"/>
</dbReference>
<keyword evidence="1" id="KW-0175">Coiled coil</keyword>
<evidence type="ECO:0000256" key="1">
    <source>
        <dbReference type="SAM" id="Coils"/>
    </source>
</evidence>
<gene>
    <name evidence="2" type="ORF">GSBLH_T00006466001</name>
</gene>
<evidence type="ECO:0000313" key="3">
    <source>
        <dbReference type="Proteomes" id="UP000008312"/>
    </source>
</evidence>
<dbReference type="AlphaFoldDB" id="D8M3S4"/>